<feature type="region of interest" description="Disordered" evidence="3">
    <location>
        <begin position="1"/>
        <end position="20"/>
    </location>
</feature>
<name>A0A933NW01_9HYPH</name>
<evidence type="ECO:0000256" key="2">
    <source>
        <dbReference type="RuleBase" id="RU003616"/>
    </source>
</evidence>
<organism evidence="5 6">
    <name type="scientific">Devosia nanyangense</name>
    <dbReference type="NCBI Taxonomy" id="1228055"/>
    <lineage>
        <taxon>Bacteria</taxon>
        <taxon>Pseudomonadati</taxon>
        <taxon>Pseudomonadota</taxon>
        <taxon>Alphaproteobacteria</taxon>
        <taxon>Hyphomicrobiales</taxon>
        <taxon>Devosiaceae</taxon>
        <taxon>Devosia</taxon>
    </lineage>
</organism>
<evidence type="ECO:0000313" key="5">
    <source>
        <dbReference type="EMBL" id="MBI4921379.1"/>
    </source>
</evidence>
<dbReference type="AlphaFoldDB" id="A0A933NW01"/>
<dbReference type="InterPro" id="IPR031107">
    <property type="entry name" value="Small_HSP"/>
</dbReference>
<evidence type="ECO:0000259" key="4">
    <source>
        <dbReference type="PROSITE" id="PS01031"/>
    </source>
</evidence>
<dbReference type="EMBL" id="JACRAF010000019">
    <property type="protein sequence ID" value="MBI4921379.1"/>
    <property type="molecule type" value="Genomic_DNA"/>
</dbReference>
<gene>
    <name evidence="5" type="ORF">HY834_06480</name>
</gene>
<proteinExistence type="inferred from homology"/>
<comment type="caution">
    <text evidence="5">The sequence shown here is derived from an EMBL/GenBank/DDBJ whole genome shotgun (WGS) entry which is preliminary data.</text>
</comment>
<dbReference type="SUPFAM" id="SSF49764">
    <property type="entry name" value="HSP20-like chaperones"/>
    <property type="match status" value="1"/>
</dbReference>
<feature type="domain" description="SHSP" evidence="4">
    <location>
        <begin position="56"/>
        <end position="169"/>
    </location>
</feature>
<dbReference type="Gene3D" id="2.60.40.790">
    <property type="match status" value="1"/>
</dbReference>
<dbReference type="Pfam" id="PF00011">
    <property type="entry name" value="HSP20"/>
    <property type="match status" value="1"/>
</dbReference>
<sequence>MRTQENMPVARGSNGGHASPIGMLQTRIDRMFDDFTRGFGMMDAAWDNAGSLGLWSDSGVLMPSLDMHETDKEMVLTIELPGVDEKDIEVAAKDQTIIVSGEKRSEFESRQGDGYRSERAYGHFARSVNLPFAVDASKVKARCDRGVLTLTIPKPAEAMQQVRKIPITH</sequence>
<dbReference type="PANTHER" id="PTHR11527">
    <property type="entry name" value="HEAT-SHOCK PROTEIN 20 FAMILY MEMBER"/>
    <property type="match status" value="1"/>
</dbReference>
<protein>
    <submittedName>
        <fullName evidence="5">Hsp20/alpha crystallin family protein</fullName>
    </submittedName>
</protein>
<dbReference type="InterPro" id="IPR008978">
    <property type="entry name" value="HSP20-like_chaperone"/>
</dbReference>
<dbReference type="Proteomes" id="UP000782610">
    <property type="component" value="Unassembled WGS sequence"/>
</dbReference>
<evidence type="ECO:0000256" key="1">
    <source>
        <dbReference type="PROSITE-ProRule" id="PRU00285"/>
    </source>
</evidence>
<accession>A0A933NW01</accession>
<dbReference type="PROSITE" id="PS01031">
    <property type="entry name" value="SHSP"/>
    <property type="match status" value="1"/>
</dbReference>
<comment type="similarity">
    <text evidence="1 2">Belongs to the small heat shock protein (HSP20) family.</text>
</comment>
<dbReference type="CDD" id="cd06464">
    <property type="entry name" value="ACD_sHsps-like"/>
    <property type="match status" value="1"/>
</dbReference>
<reference evidence="5" key="1">
    <citation type="submission" date="2020-07" db="EMBL/GenBank/DDBJ databases">
        <title>Huge and variable diversity of episymbiotic CPR bacteria and DPANN archaea in groundwater ecosystems.</title>
        <authorList>
            <person name="He C.Y."/>
            <person name="Keren R."/>
            <person name="Whittaker M."/>
            <person name="Farag I.F."/>
            <person name="Doudna J."/>
            <person name="Cate J.H.D."/>
            <person name="Banfield J.F."/>
        </authorList>
    </citation>
    <scope>NUCLEOTIDE SEQUENCE</scope>
    <source>
        <strain evidence="5">NC_groundwater_1586_Pr3_B-0.1um_66_15</strain>
    </source>
</reference>
<evidence type="ECO:0000313" key="6">
    <source>
        <dbReference type="Proteomes" id="UP000782610"/>
    </source>
</evidence>
<dbReference type="InterPro" id="IPR002068">
    <property type="entry name" value="A-crystallin/Hsp20_dom"/>
</dbReference>
<evidence type="ECO:0000256" key="3">
    <source>
        <dbReference type="SAM" id="MobiDB-lite"/>
    </source>
</evidence>